<accession>A0ABW5PFF3</accession>
<protein>
    <recommendedName>
        <fullName evidence="4">DUF4044 domain-containing protein</fullName>
    </recommendedName>
</protein>
<keyword evidence="3" id="KW-1185">Reference proteome</keyword>
<proteinExistence type="predicted"/>
<sequence length="40" mass="4779">MGKEPHDSDKRIHKQEKRLMILMFVVAVIMLISFARKFFS</sequence>
<keyword evidence="1" id="KW-0472">Membrane</keyword>
<dbReference type="EMBL" id="JBHUME010000008">
    <property type="protein sequence ID" value="MFD2613456.1"/>
    <property type="molecule type" value="Genomic_DNA"/>
</dbReference>
<comment type="caution">
    <text evidence="2">The sequence shown here is derived from an EMBL/GenBank/DDBJ whole genome shotgun (WGS) entry which is preliminary data.</text>
</comment>
<evidence type="ECO:0000256" key="1">
    <source>
        <dbReference type="SAM" id="Phobius"/>
    </source>
</evidence>
<reference evidence="3" key="1">
    <citation type="journal article" date="2019" name="Int. J. Syst. Evol. Microbiol.">
        <title>The Global Catalogue of Microorganisms (GCM) 10K type strain sequencing project: providing services to taxonomists for standard genome sequencing and annotation.</title>
        <authorList>
            <consortium name="The Broad Institute Genomics Platform"/>
            <consortium name="The Broad Institute Genome Sequencing Center for Infectious Disease"/>
            <person name="Wu L."/>
            <person name="Ma J."/>
        </authorList>
    </citation>
    <scope>NUCLEOTIDE SEQUENCE [LARGE SCALE GENOMIC DNA]</scope>
    <source>
        <strain evidence="3">KCTC 3950</strain>
    </source>
</reference>
<dbReference type="RefSeq" id="WP_377603451.1">
    <property type="nucleotide sequence ID" value="NZ_JBHUME010000008.1"/>
</dbReference>
<dbReference type="Proteomes" id="UP001597541">
    <property type="component" value="Unassembled WGS sequence"/>
</dbReference>
<feature type="transmembrane region" description="Helical" evidence="1">
    <location>
        <begin position="21"/>
        <end position="39"/>
    </location>
</feature>
<gene>
    <name evidence="2" type="ORF">ACFSUF_13575</name>
</gene>
<evidence type="ECO:0008006" key="4">
    <source>
        <dbReference type="Google" id="ProtNLM"/>
    </source>
</evidence>
<evidence type="ECO:0000313" key="2">
    <source>
        <dbReference type="EMBL" id="MFD2613456.1"/>
    </source>
</evidence>
<name>A0ABW5PFF3_9BACL</name>
<keyword evidence="1" id="KW-1133">Transmembrane helix</keyword>
<keyword evidence="1" id="KW-0812">Transmembrane</keyword>
<organism evidence="2 3">
    <name type="scientific">Paenibacillus gansuensis</name>
    <dbReference type="NCBI Taxonomy" id="306542"/>
    <lineage>
        <taxon>Bacteria</taxon>
        <taxon>Bacillati</taxon>
        <taxon>Bacillota</taxon>
        <taxon>Bacilli</taxon>
        <taxon>Bacillales</taxon>
        <taxon>Paenibacillaceae</taxon>
        <taxon>Paenibacillus</taxon>
    </lineage>
</organism>
<evidence type="ECO:0000313" key="3">
    <source>
        <dbReference type="Proteomes" id="UP001597541"/>
    </source>
</evidence>